<feature type="transmembrane region" description="Helical" evidence="2">
    <location>
        <begin position="21"/>
        <end position="41"/>
    </location>
</feature>
<dbReference type="InterPro" id="IPR007060">
    <property type="entry name" value="FtsL/DivIC"/>
</dbReference>
<dbReference type="AlphaFoldDB" id="A0A1G7WVE2"/>
<feature type="coiled-coil region" evidence="1">
    <location>
        <begin position="44"/>
        <end position="71"/>
    </location>
</feature>
<evidence type="ECO:0000256" key="1">
    <source>
        <dbReference type="SAM" id="Coils"/>
    </source>
</evidence>
<dbReference type="GO" id="GO:0051301">
    <property type="term" value="P:cell division"/>
    <property type="evidence" value="ECO:0007669"/>
    <property type="project" value="UniProtKB-KW"/>
</dbReference>
<evidence type="ECO:0000313" key="4">
    <source>
        <dbReference type="Proteomes" id="UP000198656"/>
    </source>
</evidence>
<dbReference type="OrthoDB" id="9815382at2"/>
<keyword evidence="3" id="KW-0131">Cell cycle</keyword>
<evidence type="ECO:0000256" key="2">
    <source>
        <dbReference type="SAM" id="Phobius"/>
    </source>
</evidence>
<dbReference type="Pfam" id="PF04977">
    <property type="entry name" value="DivIC"/>
    <property type="match status" value="1"/>
</dbReference>
<keyword evidence="3" id="KW-0132">Cell division</keyword>
<accession>A0A1G7WVE2</accession>
<organism evidence="3 4">
    <name type="scientific">Desulfosporosinus hippei DSM 8344</name>
    <dbReference type="NCBI Taxonomy" id="1121419"/>
    <lineage>
        <taxon>Bacteria</taxon>
        <taxon>Bacillati</taxon>
        <taxon>Bacillota</taxon>
        <taxon>Clostridia</taxon>
        <taxon>Eubacteriales</taxon>
        <taxon>Desulfitobacteriaceae</taxon>
        <taxon>Desulfosporosinus</taxon>
    </lineage>
</organism>
<keyword evidence="2" id="KW-0812">Transmembrane</keyword>
<protein>
    <submittedName>
        <fullName evidence="3">Cell division protein DivIC</fullName>
    </submittedName>
</protein>
<sequence>MKRARQKINPRNYQRVRIRQSSILIFLAVMIIVGSSMWQIWNLRTRVDGQLAQLNEEKAKLLKQEKLLNEEITRLNTPSYIEQLAREQLGLVKQGEILISPKN</sequence>
<dbReference type="STRING" id="1121419.SAMN05443529_10625"/>
<dbReference type="RefSeq" id="WP_092331518.1">
    <property type="nucleotide sequence ID" value="NZ_FNCP01000006.1"/>
</dbReference>
<name>A0A1G7WVE2_9FIRM</name>
<keyword evidence="1" id="KW-0175">Coiled coil</keyword>
<evidence type="ECO:0000313" key="3">
    <source>
        <dbReference type="EMBL" id="SDG75918.1"/>
    </source>
</evidence>
<proteinExistence type="predicted"/>
<dbReference type="Proteomes" id="UP000198656">
    <property type="component" value="Unassembled WGS sequence"/>
</dbReference>
<dbReference type="EMBL" id="FNCP01000006">
    <property type="protein sequence ID" value="SDG75918.1"/>
    <property type="molecule type" value="Genomic_DNA"/>
</dbReference>
<keyword evidence="2" id="KW-1133">Transmembrane helix</keyword>
<keyword evidence="2" id="KW-0472">Membrane</keyword>
<gene>
    <name evidence="3" type="ORF">SAMN05443529_10625</name>
</gene>
<keyword evidence="4" id="KW-1185">Reference proteome</keyword>
<reference evidence="4" key="1">
    <citation type="submission" date="2016-10" db="EMBL/GenBank/DDBJ databases">
        <authorList>
            <person name="Varghese N."/>
            <person name="Submissions S."/>
        </authorList>
    </citation>
    <scope>NUCLEOTIDE SEQUENCE [LARGE SCALE GENOMIC DNA]</scope>
    <source>
        <strain evidence="4">DSM 8344</strain>
    </source>
</reference>